<sequence>MKTDHESQQSLQSQSPNETRTRDLLLTRQALCHLSHATIDIMKANSLYNLKTRYRPNETRTRDLLLTRQALCHLSHATIDVPTRLELVISCLLDRRFAI</sequence>
<protein>
    <submittedName>
        <fullName evidence="2">Uncharacterized protein</fullName>
    </submittedName>
</protein>
<feature type="region of interest" description="Disordered" evidence="1">
    <location>
        <begin position="1"/>
        <end position="20"/>
    </location>
</feature>
<gene>
    <name evidence="2" type="ORF">OUZ56_024321</name>
</gene>
<feature type="compositionally biased region" description="Polar residues" evidence="1">
    <location>
        <begin position="8"/>
        <end position="18"/>
    </location>
</feature>
<evidence type="ECO:0000313" key="3">
    <source>
        <dbReference type="Proteomes" id="UP001234178"/>
    </source>
</evidence>
<proteinExistence type="predicted"/>
<organism evidence="2 3">
    <name type="scientific">Daphnia magna</name>
    <dbReference type="NCBI Taxonomy" id="35525"/>
    <lineage>
        <taxon>Eukaryota</taxon>
        <taxon>Metazoa</taxon>
        <taxon>Ecdysozoa</taxon>
        <taxon>Arthropoda</taxon>
        <taxon>Crustacea</taxon>
        <taxon>Branchiopoda</taxon>
        <taxon>Diplostraca</taxon>
        <taxon>Cladocera</taxon>
        <taxon>Anomopoda</taxon>
        <taxon>Daphniidae</taxon>
        <taxon>Daphnia</taxon>
    </lineage>
</organism>
<name>A0ABR0B0M0_9CRUS</name>
<dbReference type="EMBL" id="JAOYFB010000039">
    <property type="protein sequence ID" value="KAK4030927.1"/>
    <property type="molecule type" value="Genomic_DNA"/>
</dbReference>
<reference evidence="2 3" key="1">
    <citation type="journal article" date="2023" name="Nucleic Acids Res.">
        <title>The hologenome of Daphnia magna reveals possible DNA methylation and microbiome-mediated evolution of the host genome.</title>
        <authorList>
            <person name="Chaturvedi A."/>
            <person name="Li X."/>
            <person name="Dhandapani V."/>
            <person name="Marshall H."/>
            <person name="Kissane S."/>
            <person name="Cuenca-Cambronero M."/>
            <person name="Asole G."/>
            <person name="Calvet F."/>
            <person name="Ruiz-Romero M."/>
            <person name="Marangio P."/>
            <person name="Guigo R."/>
            <person name="Rago D."/>
            <person name="Mirbahai L."/>
            <person name="Eastwood N."/>
            <person name="Colbourne J.K."/>
            <person name="Zhou J."/>
            <person name="Mallon E."/>
            <person name="Orsini L."/>
        </authorList>
    </citation>
    <scope>NUCLEOTIDE SEQUENCE [LARGE SCALE GENOMIC DNA]</scope>
    <source>
        <strain evidence="2">LRV0_1</strain>
    </source>
</reference>
<accession>A0ABR0B0M0</accession>
<evidence type="ECO:0000313" key="2">
    <source>
        <dbReference type="EMBL" id="KAK4030927.1"/>
    </source>
</evidence>
<comment type="caution">
    <text evidence="2">The sequence shown here is derived from an EMBL/GenBank/DDBJ whole genome shotgun (WGS) entry which is preliminary data.</text>
</comment>
<keyword evidence="3" id="KW-1185">Reference proteome</keyword>
<dbReference type="Proteomes" id="UP001234178">
    <property type="component" value="Unassembled WGS sequence"/>
</dbReference>
<evidence type="ECO:0000256" key="1">
    <source>
        <dbReference type="SAM" id="MobiDB-lite"/>
    </source>
</evidence>